<evidence type="ECO:0008006" key="4">
    <source>
        <dbReference type="Google" id="ProtNLM"/>
    </source>
</evidence>
<dbReference type="InterPro" id="IPR011990">
    <property type="entry name" value="TPR-like_helical_dom_sf"/>
</dbReference>
<dbReference type="SUPFAM" id="SSF48452">
    <property type="entry name" value="TPR-like"/>
    <property type="match status" value="1"/>
</dbReference>
<protein>
    <recommendedName>
        <fullName evidence="4">Tetratricopeptide repeat protein</fullName>
    </recommendedName>
</protein>
<feature type="chain" id="PRO_5037063209" description="Tetratricopeptide repeat protein" evidence="1">
    <location>
        <begin position="26"/>
        <end position="406"/>
    </location>
</feature>
<organism evidence="2 3">
    <name type="scientific">Acetobacter estunensis</name>
    <dbReference type="NCBI Taxonomy" id="104097"/>
    <lineage>
        <taxon>Bacteria</taxon>
        <taxon>Pseudomonadati</taxon>
        <taxon>Pseudomonadota</taxon>
        <taxon>Alphaproteobacteria</taxon>
        <taxon>Acetobacterales</taxon>
        <taxon>Acetobacteraceae</taxon>
        <taxon>Acetobacter</taxon>
    </lineage>
</organism>
<name>A0A967B6I5_9PROT</name>
<dbReference type="AlphaFoldDB" id="A0A967B6I5"/>
<evidence type="ECO:0000313" key="2">
    <source>
        <dbReference type="EMBL" id="NHO53803.1"/>
    </source>
</evidence>
<feature type="signal peptide" evidence="1">
    <location>
        <begin position="1"/>
        <end position="25"/>
    </location>
</feature>
<keyword evidence="1" id="KW-0732">Signal</keyword>
<proteinExistence type="predicted"/>
<keyword evidence="3" id="KW-1185">Reference proteome</keyword>
<sequence length="406" mass="43669">MSLRSFRAALLASVLICGAPVVAHAEEELGPKVGAALQAAETALGKHDYSRAMAAVNEAQAVPGRSDYETYTIEQMRAAVASQSGDLAGATQAYDQLIASPRTSREARAQMLKAEGTMAYTAKDYPRAVKGIERYLKEVGPDAQMENLLAQAYYLQHDYANAARVQRMLVDSLQKQGKKPTEDQLLLLATCATQIKNTSAQTHAYSLLATLYPKPDYWAQLLHALVTNDRLPPSLHLDVYRIRLALGNLMQTADFMDATEIAVQMGLPQVGLDIMTQGYAYGALGQGPSAAREGRLRALVMKAIADRKASADADEASARQEKTGNRLVTVGYNRVLAGQVDQGLAVMKDGIAKGTTDLDISKLRLGEAEMDAGRTKDAIATFHTVGGDNGAADIARLWVLKLTSGK</sequence>
<dbReference type="RefSeq" id="WP_166314512.1">
    <property type="nucleotide sequence ID" value="NZ_WOTH01000011.1"/>
</dbReference>
<reference evidence="2" key="1">
    <citation type="submission" date="2019-11" db="EMBL/GenBank/DDBJ databases">
        <title>Description of new Acetobacter species.</title>
        <authorList>
            <person name="Cleenwerck I."/>
            <person name="Sombolestani A.S."/>
        </authorList>
    </citation>
    <scope>NUCLEOTIDE SEQUENCE</scope>
    <source>
        <strain evidence="2">LMG 1626</strain>
    </source>
</reference>
<evidence type="ECO:0000256" key="1">
    <source>
        <dbReference type="SAM" id="SignalP"/>
    </source>
</evidence>
<dbReference type="EMBL" id="WOTH01000011">
    <property type="protein sequence ID" value="NHO53803.1"/>
    <property type="molecule type" value="Genomic_DNA"/>
</dbReference>
<accession>A0A967B6I5</accession>
<comment type="caution">
    <text evidence="2">The sequence shown here is derived from an EMBL/GenBank/DDBJ whole genome shotgun (WGS) entry which is preliminary data.</text>
</comment>
<gene>
    <name evidence="2" type="ORF">GOB87_07470</name>
</gene>
<dbReference type="Gene3D" id="1.25.40.10">
    <property type="entry name" value="Tetratricopeptide repeat domain"/>
    <property type="match status" value="1"/>
</dbReference>
<evidence type="ECO:0000313" key="3">
    <source>
        <dbReference type="Proteomes" id="UP000597459"/>
    </source>
</evidence>
<dbReference type="Proteomes" id="UP000597459">
    <property type="component" value="Unassembled WGS sequence"/>
</dbReference>